<dbReference type="EMBL" id="JAQNDL010000003">
    <property type="protein sequence ID" value="MDC0720385.1"/>
    <property type="molecule type" value="Genomic_DNA"/>
</dbReference>
<proteinExistence type="predicted"/>
<gene>
    <name evidence="4" type="ORF">POL25_26020</name>
</gene>
<dbReference type="RefSeq" id="WP_272088893.1">
    <property type="nucleotide sequence ID" value="NZ_JAQNDL010000003.1"/>
</dbReference>
<keyword evidence="1 3" id="KW-0732">Signal</keyword>
<feature type="compositionally biased region" description="Low complexity" evidence="2">
    <location>
        <begin position="31"/>
        <end position="54"/>
    </location>
</feature>
<dbReference type="Gene3D" id="3.40.50.1820">
    <property type="entry name" value="alpha/beta hydrolase"/>
    <property type="match status" value="1"/>
</dbReference>
<evidence type="ECO:0000256" key="2">
    <source>
        <dbReference type="SAM" id="MobiDB-lite"/>
    </source>
</evidence>
<dbReference type="SUPFAM" id="SSF53474">
    <property type="entry name" value="alpha/beta-Hydrolases"/>
    <property type="match status" value="1"/>
</dbReference>
<dbReference type="InterPro" id="IPR050955">
    <property type="entry name" value="Plant_Biomass_Hydrol_Est"/>
</dbReference>
<feature type="signal peptide" evidence="3">
    <location>
        <begin position="1"/>
        <end position="19"/>
    </location>
</feature>
<reference evidence="4 5" key="1">
    <citation type="submission" date="2022-11" db="EMBL/GenBank/DDBJ databases">
        <title>Minimal conservation of predation-associated metabolite biosynthetic gene clusters underscores biosynthetic potential of Myxococcota including descriptions for ten novel species: Archangium lansinium sp. nov., Myxococcus landrumus sp. nov., Nannocystis bai.</title>
        <authorList>
            <person name="Ahearne A."/>
            <person name="Stevens C."/>
            <person name="Dowd S."/>
        </authorList>
    </citation>
    <scope>NUCLEOTIDE SEQUENCE [LARGE SCALE GENOMIC DNA]</scope>
    <source>
        <strain evidence="4 5">BB15-2</strain>
    </source>
</reference>
<name>A0ABT5E3D9_9BACT</name>
<accession>A0ABT5E3D9</accession>
<sequence>MAMTLQNWWFVLPSLTLLAAPACGGDGGATTGTTGTDGTTEPGTTDGTTTTGSTGQPGNPSSPATSETPTTDGTTLEPTTATTDEPATVTTEEPGTTTTTEPGTTTSEPGTTTDTTTGTTGPVEPGPDHIPEIPDDGMPSSAHFKKIPLGMSDATQGFWEYTPPGYGGGEKYPLLVFLHGIGENGNGDSELDKVPNGGGPPRLQKNNQWDTTLPFVVLSPQHPGGGCPGPGEIHSFIEFAMTHYDVNPARVYLTGLSCGAIGSWGYLGDFLDEQIVAMVPIAGDGKGAFNKAKCELGRVPIWAFHGDADPTVNVSGTIVPVEGLQACDPKPDVEMVIYPGTGHDSWSKTYDLSAGHDIYSWLLERYKQ</sequence>
<evidence type="ECO:0000313" key="4">
    <source>
        <dbReference type="EMBL" id="MDC0720385.1"/>
    </source>
</evidence>
<comment type="caution">
    <text evidence="4">The sequence shown here is derived from an EMBL/GenBank/DDBJ whole genome shotgun (WGS) entry which is preliminary data.</text>
</comment>
<dbReference type="InterPro" id="IPR029058">
    <property type="entry name" value="AB_hydrolase_fold"/>
</dbReference>
<evidence type="ECO:0000313" key="5">
    <source>
        <dbReference type="Proteomes" id="UP001221686"/>
    </source>
</evidence>
<dbReference type="PANTHER" id="PTHR43037:SF1">
    <property type="entry name" value="BLL1128 PROTEIN"/>
    <property type="match status" value="1"/>
</dbReference>
<protein>
    <recommendedName>
        <fullName evidence="6">Phospholipase/carboxylesterase/thioesterase domain-containing protein</fullName>
    </recommendedName>
</protein>
<feature type="chain" id="PRO_5046782627" description="Phospholipase/carboxylesterase/thioesterase domain-containing protein" evidence="3">
    <location>
        <begin position="20"/>
        <end position="368"/>
    </location>
</feature>
<evidence type="ECO:0008006" key="6">
    <source>
        <dbReference type="Google" id="ProtNLM"/>
    </source>
</evidence>
<dbReference type="PANTHER" id="PTHR43037">
    <property type="entry name" value="UNNAMED PRODUCT-RELATED"/>
    <property type="match status" value="1"/>
</dbReference>
<organism evidence="4 5">
    <name type="scientific">Nannocystis bainbridge</name>
    <dbReference type="NCBI Taxonomy" id="2995303"/>
    <lineage>
        <taxon>Bacteria</taxon>
        <taxon>Pseudomonadati</taxon>
        <taxon>Myxococcota</taxon>
        <taxon>Polyangia</taxon>
        <taxon>Nannocystales</taxon>
        <taxon>Nannocystaceae</taxon>
        <taxon>Nannocystis</taxon>
    </lineage>
</organism>
<dbReference type="Proteomes" id="UP001221686">
    <property type="component" value="Unassembled WGS sequence"/>
</dbReference>
<evidence type="ECO:0000256" key="3">
    <source>
        <dbReference type="SAM" id="SignalP"/>
    </source>
</evidence>
<feature type="region of interest" description="Disordered" evidence="2">
    <location>
        <begin position="29"/>
        <end position="145"/>
    </location>
</feature>
<keyword evidence="5" id="KW-1185">Reference proteome</keyword>
<evidence type="ECO:0000256" key="1">
    <source>
        <dbReference type="ARBA" id="ARBA00022729"/>
    </source>
</evidence>
<feature type="compositionally biased region" description="Low complexity" evidence="2">
    <location>
        <begin position="61"/>
        <end position="123"/>
    </location>
</feature>